<protein>
    <submittedName>
        <fullName evidence="2">NAD-dependent dehydratase</fullName>
    </submittedName>
</protein>
<dbReference type="PANTHER" id="PTHR15020">
    <property type="entry name" value="FLAVIN REDUCTASE-RELATED"/>
    <property type="match status" value="1"/>
</dbReference>
<feature type="domain" description="NAD(P)-binding" evidence="1">
    <location>
        <begin position="8"/>
        <end position="190"/>
    </location>
</feature>
<keyword evidence="3" id="KW-1185">Reference proteome</keyword>
<dbReference type="InterPro" id="IPR016040">
    <property type="entry name" value="NAD(P)-bd_dom"/>
</dbReference>
<name>A0A417ZI20_9LACO</name>
<evidence type="ECO:0000313" key="3">
    <source>
        <dbReference type="Proteomes" id="UP000284109"/>
    </source>
</evidence>
<comment type="caution">
    <text evidence="2">The sequence shown here is derived from an EMBL/GenBank/DDBJ whole genome shotgun (WGS) entry which is preliminary data.</text>
</comment>
<dbReference type="OrthoDB" id="9803892at2"/>
<dbReference type="RefSeq" id="WP_118900925.1">
    <property type="nucleotide sequence ID" value="NZ_QOCR01000002.1"/>
</dbReference>
<reference evidence="2 3" key="1">
    <citation type="submission" date="2018-07" db="EMBL/GenBank/DDBJ databases">
        <title>Genome sequences of six Lactobacillus spp. isolated from bumble bee guts.</title>
        <authorList>
            <person name="Motta E.V.S."/>
            <person name="Moran N.A."/>
        </authorList>
    </citation>
    <scope>NUCLEOTIDE SEQUENCE [LARGE SCALE GENOMIC DNA]</scope>
    <source>
        <strain evidence="2 3">BI-1.1</strain>
    </source>
</reference>
<gene>
    <name evidence="2" type="ORF">DS831_04830</name>
</gene>
<dbReference type="AlphaFoldDB" id="A0A417ZI20"/>
<accession>A0A417ZI20</accession>
<sequence length="213" mass="24057">MTNLLILGASGKIAQSAEELLHQHKDIKLTYYLRHLNKLPEINKTWGQVIRGDVIDKTTLTQAMEFQNVVYANLAGDNIEQQAKNVVAAMKEQKVSRLIWISTLGIYDEVPGKFGEWNNKMLGESYLPTYAAAAKVIENSNLDYTIIRPAWLQDQDEVDYEVTHKGELFKGTEVSRKSIASLVTDIVLDPNKYVQESLGVNKPQTDGDKPSWY</sequence>
<dbReference type="EMBL" id="QOCR01000002">
    <property type="protein sequence ID" value="RHW51349.1"/>
    <property type="molecule type" value="Genomic_DNA"/>
</dbReference>
<dbReference type="SUPFAM" id="SSF51735">
    <property type="entry name" value="NAD(P)-binding Rossmann-fold domains"/>
    <property type="match status" value="1"/>
</dbReference>
<dbReference type="PANTHER" id="PTHR15020:SF50">
    <property type="entry name" value="UPF0659 PROTEIN YMR090W"/>
    <property type="match status" value="1"/>
</dbReference>
<organism evidence="2 3">
    <name type="scientific">Bombilactobacillus bombi</name>
    <dbReference type="NCBI Taxonomy" id="1303590"/>
    <lineage>
        <taxon>Bacteria</taxon>
        <taxon>Bacillati</taxon>
        <taxon>Bacillota</taxon>
        <taxon>Bacilli</taxon>
        <taxon>Lactobacillales</taxon>
        <taxon>Lactobacillaceae</taxon>
        <taxon>Bombilactobacillus</taxon>
    </lineage>
</organism>
<dbReference type="Pfam" id="PF13460">
    <property type="entry name" value="NAD_binding_10"/>
    <property type="match status" value="1"/>
</dbReference>
<evidence type="ECO:0000313" key="2">
    <source>
        <dbReference type="EMBL" id="RHW51349.1"/>
    </source>
</evidence>
<dbReference type="Gene3D" id="3.40.50.720">
    <property type="entry name" value="NAD(P)-binding Rossmann-like Domain"/>
    <property type="match status" value="1"/>
</dbReference>
<evidence type="ECO:0000259" key="1">
    <source>
        <dbReference type="Pfam" id="PF13460"/>
    </source>
</evidence>
<dbReference type="InterPro" id="IPR036291">
    <property type="entry name" value="NAD(P)-bd_dom_sf"/>
</dbReference>
<dbReference type="Proteomes" id="UP000284109">
    <property type="component" value="Unassembled WGS sequence"/>
</dbReference>
<proteinExistence type="predicted"/>